<dbReference type="PANTHER" id="PTHR43051:SF1">
    <property type="entry name" value="POLYNUCLEOTIDE ADENYLYLTRANSFERASE FAMILY PROTEIN"/>
    <property type="match status" value="1"/>
</dbReference>
<evidence type="ECO:0000313" key="14">
    <source>
        <dbReference type="Proteomes" id="UP000199477"/>
    </source>
</evidence>
<comment type="function">
    <text evidence="7">Adds poly(A) tail to the 3' end of many RNAs, which usually targets these RNAs for decay. Plays a significant role in the global control of gene expression, through influencing the rate of transcript degradation, and in the general RNA quality control.</text>
</comment>
<dbReference type="InterPro" id="IPR025866">
    <property type="entry name" value="PolyA_pol_arg_C_dom"/>
</dbReference>
<dbReference type="GO" id="GO:1990817">
    <property type="term" value="F:poly(A) RNA polymerase activity"/>
    <property type="evidence" value="ECO:0007669"/>
    <property type="project" value="UniProtKB-UniRule"/>
</dbReference>
<dbReference type="Gene3D" id="3.30.460.10">
    <property type="entry name" value="Beta Polymerase, domain 2"/>
    <property type="match status" value="1"/>
</dbReference>
<evidence type="ECO:0000256" key="8">
    <source>
        <dbReference type="RuleBase" id="RU003953"/>
    </source>
</evidence>
<keyword evidence="3 7" id="KW-0547">Nucleotide-binding</keyword>
<accession>A0A1I2CL87</accession>
<name>A0A1I2CL87_9GAMM</name>
<feature type="domain" description="Polymerase A arginine-rich C-terminal" evidence="11">
    <location>
        <begin position="352"/>
        <end position="477"/>
    </location>
</feature>
<evidence type="ECO:0000256" key="4">
    <source>
        <dbReference type="ARBA" id="ARBA00022840"/>
    </source>
</evidence>
<dbReference type="FunFam" id="3.30.460.10:FF:000035">
    <property type="entry name" value="Poly(A) polymerase I"/>
    <property type="match status" value="1"/>
</dbReference>
<evidence type="ECO:0000313" key="13">
    <source>
        <dbReference type="EMBL" id="SFE68553.1"/>
    </source>
</evidence>
<feature type="active site" evidence="7">
    <location>
        <position position="96"/>
    </location>
</feature>
<dbReference type="Pfam" id="PF12626">
    <property type="entry name" value="PolyA_pol_arg_C"/>
    <property type="match status" value="1"/>
</dbReference>
<dbReference type="Gene3D" id="1.10.3090.10">
    <property type="entry name" value="cca-adding enzyme, domain 2"/>
    <property type="match status" value="1"/>
</dbReference>
<dbReference type="HAMAP" id="MF_00957">
    <property type="entry name" value="PolyA_pol"/>
    <property type="match status" value="1"/>
</dbReference>
<keyword evidence="5 7" id="KW-0694">RNA-binding</keyword>
<protein>
    <recommendedName>
        <fullName evidence="7">Poly(A) polymerase I</fullName>
        <shortName evidence="7">PAP I</shortName>
        <ecNumber evidence="7">2.7.7.19</ecNumber>
    </recommendedName>
</protein>
<dbReference type="InterPro" id="IPR032828">
    <property type="entry name" value="PolyA_RNA-bd"/>
</dbReference>
<dbReference type="GO" id="GO:0003723">
    <property type="term" value="F:RNA binding"/>
    <property type="evidence" value="ECO:0007669"/>
    <property type="project" value="UniProtKB-UniRule"/>
</dbReference>
<dbReference type="PANTHER" id="PTHR43051">
    <property type="entry name" value="POLYNUCLEOTIDE ADENYLYLTRANSFERASE FAMILY PROTEIN"/>
    <property type="match status" value="1"/>
</dbReference>
<evidence type="ECO:0000256" key="1">
    <source>
        <dbReference type="ARBA" id="ARBA00022664"/>
    </source>
</evidence>
<evidence type="ECO:0000256" key="9">
    <source>
        <dbReference type="SAM" id="MobiDB-lite"/>
    </source>
</evidence>
<keyword evidence="2 7" id="KW-0808">Transferase</keyword>
<dbReference type="Proteomes" id="UP000199477">
    <property type="component" value="Unassembled WGS sequence"/>
</dbReference>
<dbReference type="Pfam" id="PF01743">
    <property type="entry name" value="PolyA_pol"/>
    <property type="match status" value="1"/>
</dbReference>
<dbReference type="NCBIfam" id="TIGR01942">
    <property type="entry name" value="pcnB"/>
    <property type="match status" value="1"/>
</dbReference>
<dbReference type="InterPro" id="IPR010206">
    <property type="entry name" value="PolA_pol_I"/>
</dbReference>
<feature type="region of interest" description="Disordered" evidence="9">
    <location>
        <begin position="449"/>
        <end position="490"/>
    </location>
</feature>
<sequence>MPEALLAQPRVHPGSTSAKAMRQPFRCKDSNRLNLKARNEATPSLRIIPREQHVISRKNISKAALRVLYRLHEAGYDAFLVGGAVRDLLLGGHPKDFDVATNATPEDVKKLFRNCRLIGRRFRLAHVVYGPEIIEVATFRGTGEDDGSEGGGDRHIVDGRIVRDNVWGSIEEDALRRDFRVNALYYDISDFSVRDYVGGMQDVENRVLHLIGDPVTRYREDPVRMLRAVRLAAKLNFRIDGAAFAPFEELGPLLLDASPARLFDESLKLFLSGHGLKSFRMLEQSGLLKFMFPATARSLKRGDEALRQLIEEGLGSTDARVAEGKSVTPAFLFAVLLWGEVRDLAHAWIVKGVESGQAWGRAVAHVVSEQCQRVAIPRRFTITMEEIWALQPRFEQVQRKRVFRLMAHPRFRAAFDFLLLRATESPAVRELGQWWLHAQQLPHETLAAALSGSGGDIPSAGGPDPAPASKPRKRRRRKPGGKSGGKSGAA</sequence>
<feature type="active site" evidence="7">
    <location>
        <position position="98"/>
    </location>
</feature>
<organism evidence="13 14">
    <name type="scientific">Dyella marensis</name>
    <dbReference type="NCBI Taxonomy" id="500610"/>
    <lineage>
        <taxon>Bacteria</taxon>
        <taxon>Pseudomonadati</taxon>
        <taxon>Pseudomonadota</taxon>
        <taxon>Gammaproteobacteria</taxon>
        <taxon>Lysobacterales</taxon>
        <taxon>Rhodanobacteraceae</taxon>
        <taxon>Dyella</taxon>
    </lineage>
</organism>
<evidence type="ECO:0000256" key="3">
    <source>
        <dbReference type="ARBA" id="ARBA00022741"/>
    </source>
</evidence>
<comment type="catalytic activity">
    <reaction evidence="7">
        <text>RNA(n) + ATP = RNA(n)-3'-adenine ribonucleotide + diphosphate</text>
        <dbReference type="Rhea" id="RHEA:11332"/>
        <dbReference type="Rhea" id="RHEA-COMP:14527"/>
        <dbReference type="Rhea" id="RHEA-COMP:17347"/>
        <dbReference type="ChEBI" id="CHEBI:30616"/>
        <dbReference type="ChEBI" id="CHEBI:33019"/>
        <dbReference type="ChEBI" id="CHEBI:140395"/>
        <dbReference type="ChEBI" id="CHEBI:173115"/>
        <dbReference type="EC" id="2.7.7.19"/>
    </reaction>
</comment>
<feature type="compositionally biased region" description="Basic residues" evidence="9">
    <location>
        <begin position="470"/>
        <end position="480"/>
    </location>
</feature>
<dbReference type="EC" id="2.7.7.19" evidence="7"/>
<evidence type="ECO:0000256" key="6">
    <source>
        <dbReference type="ARBA" id="ARBA00023163"/>
    </source>
</evidence>
<feature type="compositionally biased region" description="Gly residues" evidence="9">
    <location>
        <begin position="481"/>
        <end position="490"/>
    </location>
</feature>
<dbReference type="AlphaFoldDB" id="A0A1I2CL87"/>
<feature type="region of interest" description="Disordered" evidence="9">
    <location>
        <begin position="1"/>
        <end position="21"/>
    </location>
</feature>
<dbReference type="GO" id="GO:0005524">
    <property type="term" value="F:ATP binding"/>
    <property type="evidence" value="ECO:0007669"/>
    <property type="project" value="UniProtKB-UniRule"/>
</dbReference>
<feature type="domain" description="tRNA nucleotidyltransferase/poly(A) polymerase RNA and SrmB- binding" evidence="12">
    <location>
        <begin position="236"/>
        <end position="296"/>
    </location>
</feature>
<dbReference type="SUPFAM" id="SSF81301">
    <property type="entry name" value="Nucleotidyltransferase"/>
    <property type="match status" value="1"/>
</dbReference>
<dbReference type="SUPFAM" id="SSF81891">
    <property type="entry name" value="Poly A polymerase C-terminal region-like"/>
    <property type="match status" value="1"/>
</dbReference>
<evidence type="ECO:0000259" key="11">
    <source>
        <dbReference type="Pfam" id="PF12626"/>
    </source>
</evidence>
<keyword evidence="4 7" id="KW-0067">ATP-binding</keyword>
<dbReference type="GO" id="GO:0043633">
    <property type="term" value="P:polyadenylation-dependent RNA catabolic process"/>
    <property type="evidence" value="ECO:0007669"/>
    <property type="project" value="InterPro"/>
</dbReference>
<dbReference type="InterPro" id="IPR043519">
    <property type="entry name" value="NT_sf"/>
</dbReference>
<dbReference type="EMBL" id="FONH01000003">
    <property type="protein sequence ID" value="SFE68553.1"/>
    <property type="molecule type" value="Genomic_DNA"/>
</dbReference>
<reference evidence="14" key="1">
    <citation type="submission" date="2016-10" db="EMBL/GenBank/DDBJ databases">
        <authorList>
            <person name="Varghese N."/>
            <person name="Submissions S."/>
        </authorList>
    </citation>
    <scope>NUCLEOTIDE SEQUENCE [LARGE SCALE GENOMIC DNA]</scope>
    <source>
        <strain evidence="14">UNC178MFTsu3.1</strain>
    </source>
</reference>
<keyword evidence="1 7" id="KW-0507">mRNA processing</keyword>
<keyword evidence="6 7" id="KW-0804">Transcription</keyword>
<feature type="domain" description="Poly A polymerase head" evidence="10">
    <location>
        <begin position="78"/>
        <end position="208"/>
    </location>
</feature>
<comment type="similarity">
    <text evidence="7 8">Belongs to the tRNA nucleotidyltransferase/poly(A) polymerase family.</text>
</comment>
<dbReference type="CDD" id="cd05398">
    <property type="entry name" value="NT_ClassII-CCAase"/>
    <property type="match status" value="1"/>
</dbReference>
<dbReference type="InterPro" id="IPR052191">
    <property type="entry name" value="tRNA_ntf/polyA_polymerase_I"/>
</dbReference>
<evidence type="ECO:0000256" key="7">
    <source>
        <dbReference type="HAMAP-Rule" id="MF_00957"/>
    </source>
</evidence>
<evidence type="ECO:0000259" key="10">
    <source>
        <dbReference type="Pfam" id="PF01743"/>
    </source>
</evidence>
<proteinExistence type="inferred from homology"/>
<dbReference type="Pfam" id="PF12627">
    <property type="entry name" value="PolyA_pol_RNAbd"/>
    <property type="match status" value="1"/>
</dbReference>
<gene>
    <name evidence="7" type="primary">pcnB</name>
    <name evidence="13" type="ORF">SAMN02799615_01524</name>
</gene>
<dbReference type="InterPro" id="IPR002646">
    <property type="entry name" value="PolA_pol_head_dom"/>
</dbReference>
<feature type="active site" evidence="7">
    <location>
        <position position="178"/>
    </location>
</feature>
<dbReference type="STRING" id="500610.SAMN02799615_01524"/>
<evidence type="ECO:0000256" key="2">
    <source>
        <dbReference type="ARBA" id="ARBA00022679"/>
    </source>
</evidence>
<keyword evidence="14" id="KW-1185">Reference proteome</keyword>
<evidence type="ECO:0000259" key="12">
    <source>
        <dbReference type="Pfam" id="PF12627"/>
    </source>
</evidence>
<dbReference type="GO" id="GO:0006397">
    <property type="term" value="P:mRNA processing"/>
    <property type="evidence" value="ECO:0007669"/>
    <property type="project" value="UniProtKB-KW"/>
</dbReference>
<feature type="compositionally biased region" description="Low complexity" evidence="9">
    <location>
        <begin position="456"/>
        <end position="469"/>
    </location>
</feature>
<evidence type="ECO:0000256" key="5">
    <source>
        <dbReference type="ARBA" id="ARBA00022884"/>
    </source>
</evidence>